<sequence>MPGKIILAVAQQGPIQRSDSRERVVVRLIDMLKQAAARNADFVVFPELAFTTFFPRWLLEDEAELDSFYETQMPGPVTRPLFEAAAQLGIGFNIGFAELLVEGGVKRRFNTAIAVDKTGRIVGKYRKVHLPGHKDYEAYRPFQHLEKRYFEPGNLGFPVYDVEAFKLGMFICNDRRWPETWRVMGLKGAELICGGYNTPLHNPPVPQHDHLSSFHHLLSMQAGAYQNGAWTAAAGKTGVEEGCMLLGHSCIVAPTGELAALATTLEDEVITAVADFERCREIRDNIFNFAQHRQPKNYALITAE</sequence>
<dbReference type="Pfam" id="PF00795">
    <property type="entry name" value="CN_hydrolase"/>
    <property type="match status" value="1"/>
</dbReference>
<accession>A0A9E8A4B4</accession>
<organism evidence="3">
    <name type="scientific">Bosea sp. NBC_00436</name>
    <dbReference type="NCBI Taxonomy" id="2969620"/>
    <lineage>
        <taxon>Bacteria</taxon>
        <taxon>Pseudomonadati</taxon>
        <taxon>Pseudomonadota</taxon>
        <taxon>Alphaproteobacteria</taxon>
        <taxon>Hyphomicrobiales</taxon>
        <taxon>Boseaceae</taxon>
        <taxon>Bosea</taxon>
    </lineage>
</organism>
<dbReference type="SUPFAM" id="SSF56317">
    <property type="entry name" value="Carbon-nitrogen hydrolase"/>
    <property type="match status" value="1"/>
</dbReference>
<geneLocation type="plasmid" evidence="3">
    <name>pNBC436</name>
</geneLocation>
<dbReference type="PROSITE" id="PS50263">
    <property type="entry name" value="CN_HYDROLASE"/>
    <property type="match status" value="1"/>
</dbReference>
<dbReference type="CDD" id="cd07569">
    <property type="entry name" value="DCase"/>
    <property type="match status" value="1"/>
</dbReference>
<dbReference type="GO" id="GO:0016811">
    <property type="term" value="F:hydrolase activity, acting on carbon-nitrogen (but not peptide) bonds, in linear amides"/>
    <property type="evidence" value="ECO:0007669"/>
    <property type="project" value="TreeGrafter"/>
</dbReference>
<dbReference type="Gene3D" id="3.60.110.10">
    <property type="entry name" value="Carbon-nitrogen hydrolase"/>
    <property type="match status" value="1"/>
</dbReference>
<evidence type="ECO:0000313" key="3">
    <source>
        <dbReference type="EMBL" id="UZF90189.1"/>
    </source>
</evidence>
<dbReference type="PANTHER" id="PTHR43674:SF12">
    <property type="entry name" value="NITRILASE C965.09-RELATED"/>
    <property type="match status" value="1"/>
</dbReference>
<dbReference type="InterPro" id="IPR036526">
    <property type="entry name" value="C-N_Hydrolase_sf"/>
</dbReference>
<keyword evidence="1 3" id="KW-0378">Hydrolase</keyword>
<dbReference type="InterPro" id="IPR003010">
    <property type="entry name" value="C-N_Hydrolase"/>
</dbReference>
<dbReference type="EMBL" id="CP102775">
    <property type="protein sequence ID" value="UZF90189.1"/>
    <property type="molecule type" value="Genomic_DNA"/>
</dbReference>
<dbReference type="AlphaFoldDB" id="A0A9E8A4B4"/>
<proteinExistence type="predicted"/>
<dbReference type="PANTHER" id="PTHR43674">
    <property type="entry name" value="NITRILASE C965.09-RELATED"/>
    <property type="match status" value="1"/>
</dbReference>
<dbReference type="InterPro" id="IPR050345">
    <property type="entry name" value="Aliph_Amidase/BUP"/>
</dbReference>
<name>A0A9E8A4B4_9HYPH</name>
<gene>
    <name evidence="3" type="ORF">NWE54_27015</name>
</gene>
<evidence type="ECO:0000259" key="2">
    <source>
        <dbReference type="PROSITE" id="PS50263"/>
    </source>
</evidence>
<feature type="domain" description="CN hydrolase" evidence="2">
    <location>
        <begin position="5"/>
        <end position="278"/>
    </location>
</feature>
<evidence type="ECO:0000256" key="1">
    <source>
        <dbReference type="ARBA" id="ARBA00022801"/>
    </source>
</evidence>
<protein>
    <submittedName>
        <fullName evidence="3">N-carbamoyl-D-amino-acid hydrolase</fullName>
    </submittedName>
</protein>
<reference evidence="3" key="1">
    <citation type="submission" date="2022-08" db="EMBL/GenBank/DDBJ databases">
        <title>Complete Genome Sequences of 2 Bosea sp. soil isolates.</title>
        <authorList>
            <person name="Alvarez Arevalo M."/>
            <person name="Sterndorff E.B."/>
            <person name="Faurdal D."/>
            <person name="Joergensen T.S."/>
            <person name="Weber T."/>
        </authorList>
    </citation>
    <scope>NUCLEOTIDE SEQUENCE</scope>
    <source>
        <strain evidence="3">NBC_00436</strain>
        <plasmid evidence="3">pNBC436</plasmid>
    </source>
</reference>
<keyword evidence="3" id="KW-0614">Plasmid</keyword>